<evidence type="ECO:0000256" key="7">
    <source>
        <dbReference type="PIRNR" id="PIRNR017479"/>
    </source>
</evidence>
<dbReference type="OrthoDB" id="10254842at2759"/>
<dbReference type="InterPro" id="IPR007194">
    <property type="entry name" value="TRAPP_component"/>
</dbReference>
<dbReference type="GO" id="GO:1990071">
    <property type="term" value="C:TRAPPII protein complex"/>
    <property type="evidence" value="ECO:0007669"/>
    <property type="project" value="TreeGrafter"/>
</dbReference>
<gene>
    <name evidence="8" type="ORF">SAPINGB_P004800</name>
</gene>
<dbReference type="GO" id="GO:0005783">
    <property type="term" value="C:endoplasmic reticulum"/>
    <property type="evidence" value="ECO:0007669"/>
    <property type="project" value="UniProtKB-SubCell"/>
</dbReference>
<dbReference type="RefSeq" id="XP_031855406.1">
    <property type="nucleotide sequence ID" value="XM_031999515.1"/>
</dbReference>
<dbReference type="AlphaFoldDB" id="A0A5E8BWS1"/>
<accession>A0A5E8BWS1</accession>
<evidence type="ECO:0000256" key="5">
    <source>
        <dbReference type="ARBA" id="ARBA00022892"/>
    </source>
</evidence>
<dbReference type="InterPro" id="IPR016696">
    <property type="entry name" value="TRAPP-I_su5"/>
</dbReference>
<comment type="subcellular location">
    <subcellularLocation>
        <location evidence="1">Endoplasmic reticulum</location>
    </subcellularLocation>
    <subcellularLocation>
        <location evidence="7">Golgi apparatus</location>
        <location evidence="7">cis-Golgi network</location>
    </subcellularLocation>
</comment>
<evidence type="ECO:0000256" key="2">
    <source>
        <dbReference type="ARBA" id="ARBA00006218"/>
    </source>
</evidence>
<dbReference type="SUPFAM" id="SSF111126">
    <property type="entry name" value="Ligand-binding domain in the NO signalling and Golgi transport"/>
    <property type="match status" value="1"/>
</dbReference>
<name>A0A5E8BWS1_9ASCO</name>
<evidence type="ECO:0000256" key="4">
    <source>
        <dbReference type="ARBA" id="ARBA00022824"/>
    </source>
</evidence>
<dbReference type="GO" id="GO:1990072">
    <property type="term" value="C:TRAPPIII protein complex"/>
    <property type="evidence" value="ECO:0007669"/>
    <property type="project" value="TreeGrafter"/>
</dbReference>
<keyword evidence="6 7" id="KW-0333">Golgi apparatus</keyword>
<keyword evidence="4 7" id="KW-0256">Endoplasmic reticulum</keyword>
<dbReference type="PIRSF" id="PIRSF017479">
    <property type="entry name" value="TRAPP_I_complex_Trs31"/>
    <property type="match status" value="1"/>
</dbReference>
<protein>
    <recommendedName>
        <fullName evidence="7">Trafficking protein particle complex subunit</fullName>
    </recommendedName>
</protein>
<sequence length="225" mass="25221">MSSSQSTIIIPSSKIPQTGKSTLRQQPSGASGSFSNTLTKSIYEKNLNRRAPDLSLSSFSFLFSEAIQYLQKQSSGIQDLEKKLNELGYRIGLRTLELLTLRDGKSAKRETKVLGVLQFINTTMWRALFGKQADGLEKSRDSEYEYMIIDNCPLVSQFISVPKEKSQLSCAAFTAGIIEAVLDGYVFTAKVTAHTVPTEEFPLRTVFLIKFKPDVINRENSYKLR</sequence>
<dbReference type="GO" id="GO:1990070">
    <property type="term" value="C:TRAPPI protein complex"/>
    <property type="evidence" value="ECO:0007669"/>
    <property type="project" value="TreeGrafter"/>
</dbReference>
<comment type="similarity">
    <text evidence="2 7">Belongs to the TRAPP small subunits family. BET3 subfamily.</text>
</comment>
<dbReference type="Pfam" id="PF04051">
    <property type="entry name" value="TRAPP"/>
    <property type="match status" value="1"/>
</dbReference>
<organism evidence="8 9">
    <name type="scientific">Magnusiomyces paraingens</name>
    <dbReference type="NCBI Taxonomy" id="2606893"/>
    <lineage>
        <taxon>Eukaryota</taxon>
        <taxon>Fungi</taxon>
        <taxon>Dikarya</taxon>
        <taxon>Ascomycota</taxon>
        <taxon>Saccharomycotina</taxon>
        <taxon>Dipodascomycetes</taxon>
        <taxon>Dipodascales</taxon>
        <taxon>Dipodascaceae</taxon>
        <taxon>Magnusiomyces</taxon>
    </lineage>
</organism>
<dbReference type="InterPro" id="IPR024096">
    <property type="entry name" value="NO_sig/Golgi_transp_ligand-bd"/>
</dbReference>
<dbReference type="PANTHER" id="PTHR20902:SF0">
    <property type="entry name" value="TRAFFICKING PROTEIN PARTICLE COMPLEX SUBUNIT 5"/>
    <property type="match status" value="1"/>
</dbReference>
<evidence type="ECO:0000256" key="3">
    <source>
        <dbReference type="ARBA" id="ARBA00022448"/>
    </source>
</evidence>
<dbReference type="GO" id="GO:0006888">
    <property type="term" value="P:endoplasmic reticulum to Golgi vesicle-mediated transport"/>
    <property type="evidence" value="ECO:0007669"/>
    <property type="project" value="TreeGrafter"/>
</dbReference>
<keyword evidence="9" id="KW-1185">Reference proteome</keyword>
<dbReference type="CDD" id="cd14943">
    <property type="entry name" value="TRAPPC5_Trs31"/>
    <property type="match status" value="1"/>
</dbReference>
<comment type="subunit">
    <text evidence="7">Part of the multisubunit TRAPP (transport protein particle) complex.</text>
</comment>
<reference evidence="8 9" key="1">
    <citation type="submission" date="2019-09" db="EMBL/GenBank/DDBJ databases">
        <authorList>
            <person name="Brejova B."/>
        </authorList>
    </citation>
    <scope>NUCLEOTIDE SEQUENCE [LARGE SCALE GENOMIC DNA]</scope>
</reference>
<dbReference type="Gene3D" id="3.30.1380.20">
    <property type="entry name" value="Trafficking protein particle complex subunit 3"/>
    <property type="match status" value="1"/>
</dbReference>
<dbReference type="PANTHER" id="PTHR20902">
    <property type="entry name" value="41-2 PROTEIN ANTIGEN-RELATED"/>
    <property type="match status" value="1"/>
</dbReference>
<keyword evidence="5 7" id="KW-0931">ER-Golgi transport</keyword>
<evidence type="ECO:0000313" key="9">
    <source>
        <dbReference type="Proteomes" id="UP000398389"/>
    </source>
</evidence>
<dbReference type="Proteomes" id="UP000398389">
    <property type="component" value="Unassembled WGS sequence"/>
</dbReference>
<evidence type="ECO:0000256" key="1">
    <source>
        <dbReference type="ARBA" id="ARBA00004240"/>
    </source>
</evidence>
<comment type="function">
    <text evidence="7">Plays a key role in the late stages of endoplasmic reticulum to Golgi traffic.</text>
</comment>
<evidence type="ECO:0000256" key="6">
    <source>
        <dbReference type="ARBA" id="ARBA00023034"/>
    </source>
</evidence>
<dbReference type="GeneID" id="43583615"/>
<dbReference type="EMBL" id="CABVLU010000004">
    <property type="protein sequence ID" value="VVT56089.1"/>
    <property type="molecule type" value="Genomic_DNA"/>
</dbReference>
<proteinExistence type="inferred from homology"/>
<evidence type="ECO:0000313" key="8">
    <source>
        <dbReference type="EMBL" id="VVT56089.1"/>
    </source>
</evidence>
<dbReference type="FunFam" id="3.30.1380.20:FF:000002">
    <property type="entry name" value="Trafficking protein particle complex subunit"/>
    <property type="match status" value="1"/>
</dbReference>
<keyword evidence="3 7" id="KW-0813">Transport</keyword>